<feature type="chain" id="PRO_5026968996" description="Lipoprotein" evidence="1">
    <location>
        <begin position="27"/>
        <end position="137"/>
    </location>
</feature>
<proteinExistence type="predicted"/>
<evidence type="ECO:0000313" key="3">
    <source>
        <dbReference type="Proteomes" id="UP000500767"/>
    </source>
</evidence>
<evidence type="ECO:0000313" key="2">
    <source>
        <dbReference type="EMBL" id="QKE89897.1"/>
    </source>
</evidence>
<dbReference type="KEGG" id="lck:HN018_07425"/>
<protein>
    <recommendedName>
        <fullName evidence="4">Lipoprotein</fullName>
    </recommendedName>
</protein>
<dbReference type="Proteomes" id="UP000500767">
    <property type="component" value="Chromosome"/>
</dbReference>
<dbReference type="RefSeq" id="WP_171834885.1">
    <property type="nucleotide sequence ID" value="NZ_CP053708.1"/>
</dbReference>
<sequence>MKSRYRLPAASILVAALCSGCGPMMSVSSPTLMSGAELSQGRRGDTRDFHMNDRIVQLVDFTWTDPTQDAGTHECEWKWYRDGKLVSDTPEKRIYFARTPFTLRTMRPAAPLGIGHYSVDTIVDGTVVAVSAFTITG</sequence>
<feature type="signal peptide" evidence="1">
    <location>
        <begin position="1"/>
        <end position="26"/>
    </location>
</feature>
<evidence type="ECO:0000256" key="1">
    <source>
        <dbReference type="SAM" id="SignalP"/>
    </source>
</evidence>
<organism evidence="2 3">
    <name type="scientific">Lichenicola cladoniae</name>
    <dbReference type="NCBI Taxonomy" id="1484109"/>
    <lineage>
        <taxon>Bacteria</taxon>
        <taxon>Pseudomonadati</taxon>
        <taxon>Pseudomonadota</taxon>
        <taxon>Alphaproteobacteria</taxon>
        <taxon>Acetobacterales</taxon>
        <taxon>Acetobacteraceae</taxon>
        <taxon>Lichenicola</taxon>
    </lineage>
</organism>
<name>A0A6M8HNN9_9PROT</name>
<evidence type="ECO:0008006" key="4">
    <source>
        <dbReference type="Google" id="ProtNLM"/>
    </source>
</evidence>
<gene>
    <name evidence="2" type="ORF">HN018_07425</name>
</gene>
<keyword evidence="1" id="KW-0732">Signal</keyword>
<dbReference type="AlphaFoldDB" id="A0A6M8HNN9"/>
<accession>A0A6M8HNN9</accession>
<reference evidence="2 3" key="1">
    <citation type="journal article" date="2014" name="World J. Microbiol. Biotechnol.">
        <title>Biodiversity and physiological characteristics of Antarctic and Arctic lichens-associated bacteria.</title>
        <authorList>
            <person name="Lee Y.M."/>
            <person name="Kim E.H."/>
            <person name="Lee H.K."/>
            <person name="Hong S.G."/>
        </authorList>
    </citation>
    <scope>NUCLEOTIDE SEQUENCE [LARGE SCALE GENOMIC DNA]</scope>
    <source>
        <strain evidence="2 3">PAMC 26569</strain>
    </source>
</reference>
<keyword evidence="3" id="KW-1185">Reference proteome</keyword>
<dbReference type="EMBL" id="CP053708">
    <property type="protein sequence ID" value="QKE89897.1"/>
    <property type="molecule type" value="Genomic_DNA"/>
</dbReference>